<feature type="chain" id="PRO_5036803450" description="Peptidoglycan hydrolase" evidence="6">
    <location>
        <begin position="19"/>
        <end position="284"/>
    </location>
</feature>
<reference evidence="8" key="1">
    <citation type="journal article" date="2014" name="Int. J. Syst. Evol. Microbiol.">
        <title>Complete genome sequence of Corynebacterium casei LMG S-19264T (=DSM 44701T), isolated from a smear-ripened cheese.</title>
        <authorList>
            <consortium name="US DOE Joint Genome Institute (JGI-PGF)"/>
            <person name="Walter F."/>
            <person name="Albersmeier A."/>
            <person name="Kalinowski J."/>
            <person name="Ruckert C."/>
        </authorList>
    </citation>
    <scope>NUCLEOTIDE SEQUENCE</scope>
    <source>
        <strain evidence="8">CGMCC 1.12506</strain>
    </source>
</reference>
<dbReference type="EMBL" id="BMFG01000001">
    <property type="protein sequence ID" value="GGD14467.1"/>
    <property type="molecule type" value="Genomic_DNA"/>
</dbReference>
<protein>
    <recommendedName>
        <fullName evidence="4">Peptidoglycan hydrolase</fullName>
    </recommendedName>
</protein>
<dbReference type="PROSITE" id="PS51782">
    <property type="entry name" value="LYSM"/>
    <property type="match status" value="1"/>
</dbReference>
<evidence type="ECO:0000256" key="4">
    <source>
        <dbReference type="ARBA" id="ARBA00032108"/>
    </source>
</evidence>
<keyword evidence="9" id="KW-1185">Reference proteome</keyword>
<dbReference type="CDD" id="cd00118">
    <property type="entry name" value="LysM"/>
    <property type="match status" value="1"/>
</dbReference>
<dbReference type="Pfam" id="PF01832">
    <property type="entry name" value="Glucosaminidase"/>
    <property type="match status" value="1"/>
</dbReference>
<dbReference type="SMART" id="SM00047">
    <property type="entry name" value="LYZ2"/>
    <property type="match status" value="1"/>
</dbReference>
<dbReference type="PROSITE" id="PS51257">
    <property type="entry name" value="PROKAR_LIPOPROTEIN"/>
    <property type="match status" value="1"/>
</dbReference>
<dbReference type="GO" id="GO:0042742">
    <property type="term" value="P:defense response to bacterium"/>
    <property type="evidence" value="ECO:0007669"/>
    <property type="project" value="UniProtKB-KW"/>
</dbReference>
<gene>
    <name evidence="8" type="ORF">GCM10011343_01910</name>
</gene>
<accession>A0A916XVK7</accession>
<dbReference type="SMART" id="SM00257">
    <property type="entry name" value="LysM"/>
    <property type="match status" value="1"/>
</dbReference>
<dbReference type="PANTHER" id="PTHR33308:SF9">
    <property type="entry name" value="PEPTIDOGLYCAN HYDROLASE FLGJ"/>
    <property type="match status" value="1"/>
</dbReference>
<dbReference type="InterPro" id="IPR036779">
    <property type="entry name" value="LysM_dom_sf"/>
</dbReference>
<evidence type="ECO:0000256" key="6">
    <source>
        <dbReference type="SAM" id="SignalP"/>
    </source>
</evidence>
<dbReference type="FunFam" id="1.10.530.10:FF:000060">
    <property type="entry name" value="Predicted protein"/>
    <property type="match status" value="1"/>
</dbReference>
<dbReference type="GO" id="GO:0031640">
    <property type="term" value="P:killing of cells of another organism"/>
    <property type="evidence" value="ECO:0007669"/>
    <property type="project" value="UniProtKB-KW"/>
</dbReference>
<evidence type="ECO:0000313" key="9">
    <source>
        <dbReference type="Proteomes" id="UP000625735"/>
    </source>
</evidence>
<dbReference type="Proteomes" id="UP000625735">
    <property type="component" value="Unassembled WGS sequence"/>
</dbReference>
<keyword evidence="2" id="KW-0081">Bacteriolytic enzyme</keyword>
<evidence type="ECO:0000313" key="8">
    <source>
        <dbReference type="EMBL" id="GGD14467.1"/>
    </source>
</evidence>
<dbReference type="GO" id="GO:0004040">
    <property type="term" value="F:amidase activity"/>
    <property type="evidence" value="ECO:0007669"/>
    <property type="project" value="InterPro"/>
</dbReference>
<comment type="caution">
    <text evidence="8">The sequence shown here is derived from an EMBL/GenBank/DDBJ whole genome shotgun (WGS) entry which is preliminary data.</text>
</comment>
<feature type="region of interest" description="Disordered" evidence="5">
    <location>
        <begin position="28"/>
        <end position="54"/>
    </location>
</feature>
<proteinExistence type="predicted"/>
<feature type="compositionally biased region" description="Polar residues" evidence="5">
    <location>
        <begin position="42"/>
        <end position="54"/>
    </location>
</feature>
<dbReference type="PANTHER" id="PTHR33308">
    <property type="entry name" value="PEPTIDOGLYCAN HYDROLASE FLGJ"/>
    <property type="match status" value="1"/>
</dbReference>
<keyword evidence="1" id="KW-0929">Antimicrobial</keyword>
<evidence type="ECO:0000256" key="2">
    <source>
        <dbReference type="ARBA" id="ARBA00022638"/>
    </source>
</evidence>
<dbReference type="Gene3D" id="1.10.530.10">
    <property type="match status" value="1"/>
</dbReference>
<evidence type="ECO:0000256" key="1">
    <source>
        <dbReference type="ARBA" id="ARBA00022529"/>
    </source>
</evidence>
<dbReference type="InterPro" id="IPR002901">
    <property type="entry name" value="MGlyc_endo_b_GlcNAc-like_dom"/>
</dbReference>
<dbReference type="SUPFAM" id="SSF54106">
    <property type="entry name" value="LysM domain"/>
    <property type="match status" value="1"/>
</dbReference>
<keyword evidence="3" id="KW-0378">Hydrolase</keyword>
<organism evidence="8 9">
    <name type="scientific">Flavobacterium orientale</name>
    <dbReference type="NCBI Taxonomy" id="1756020"/>
    <lineage>
        <taxon>Bacteria</taxon>
        <taxon>Pseudomonadati</taxon>
        <taxon>Bacteroidota</taxon>
        <taxon>Flavobacteriia</taxon>
        <taxon>Flavobacteriales</taxon>
        <taxon>Flavobacteriaceae</taxon>
        <taxon>Flavobacterium</taxon>
    </lineage>
</organism>
<dbReference type="InterPro" id="IPR051056">
    <property type="entry name" value="Glycosyl_Hydrolase_73"/>
</dbReference>
<name>A0A916XVK7_9FLAO</name>
<reference evidence="8" key="2">
    <citation type="submission" date="2020-09" db="EMBL/GenBank/DDBJ databases">
        <authorList>
            <person name="Sun Q."/>
            <person name="Zhou Y."/>
        </authorList>
    </citation>
    <scope>NUCLEOTIDE SEQUENCE</scope>
    <source>
        <strain evidence="8">CGMCC 1.12506</strain>
    </source>
</reference>
<feature type="signal peptide" evidence="6">
    <location>
        <begin position="1"/>
        <end position="18"/>
    </location>
</feature>
<keyword evidence="6" id="KW-0732">Signal</keyword>
<dbReference type="InterPro" id="IPR018392">
    <property type="entry name" value="LysM"/>
</dbReference>
<evidence type="ECO:0000259" key="7">
    <source>
        <dbReference type="PROSITE" id="PS51782"/>
    </source>
</evidence>
<evidence type="ECO:0000256" key="3">
    <source>
        <dbReference type="ARBA" id="ARBA00022801"/>
    </source>
</evidence>
<evidence type="ECO:0000256" key="5">
    <source>
        <dbReference type="SAM" id="MobiDB-lite"/>
    </source>
</evidence>
<dbReference type="RefSeq" id="WP_188360627.1">
    <property type="nucleotide sequence ID" value="NZ_BMFG01000001.1"/>
</dbReference>
<dbReference type="Gene3D" id="3.10.350.10">
    <property type="entry name" value="LysM domain"/>
    <property type="match status" value="1"/>
</dbReference>
<feature type="domain" description="LysM" evidence="7">
    <location>
        <begin position="241"/>
        <end position="284"/>
    </location>
</feature>
<dbReference type="Pfam" id="PF01476">
    <property type="entry name" value="LysM"/>
    <property type="match status" value="1"/>
</dbReference>
<sequence>MIKKLSLLLLLFSIVACNTSKPVVRTTKSEPVTRTVRKPVAKTSSTTKPTTQYKTAPKTEVLHATSNVKVTTEIVLKYIDDFKDIAKNNMQQYGIPASITLAQAILESGSGLGSLSQRANNHFGIKCHKEWTGPSVAHDDDAAQECFRKYDHPSESFRDHSLFLTSRSRYSSLFQLPQDDYKAWARGLKAAGYATDPKYPDKLISLIERYQLQHYDQEVLGGLTSTSKNAVASVETPKNMQIYTVEKGDTLYGIARKFNMTVDEIKKKNNLRDSDLIIGQTLRL</sequence>
<dbReference type="AlphaFoldDB" id="A0A916XVK7"/>